<evidence type="ECO:0000256" key="1">
    <source>
        <dbReference type="ARBA" id="ARBA00004635"/>
    </source>
</evidence>
<evidence type="ECO:0000256" key="6">
    <source>
        <dbReference type="ARBA" id="ARBA00023288"/>
    </source>
</evidence>
<keyword evidence="8" id="KW-1185">Reference proteome</keyword>
<keyword evidence="4" id="KW-0472">Membrane</keyword>
<evidence type="ECO:0000256" key="3">
    <source>
        <dbReference type="ARBA" id="ARBA00022729"/>
    </source>
</evidence>
<keyword evidence="3" id="KW-0732">Signal</keyword>
<organism evidence="7 8">
    <name type="scientific">'Catharanthus roseus' aster yellows phytoplasma</name>
    <dbReference type="NCBI Taxonomy" id="1193712"/>
    <lineage>
        <taxon>Bacteria</taxon>
        <taxon>Bacillati</taxon>
        <taxon>Mycoplasmatota</taxon>
        <taxon>Mollicutes</taxon>
        <taxon>Acholeplasmatales</taxon>
        <taxon>Acholeplasmataceae</taxon>
        <taxon>Candidatus Phytoplasma</taxon>
        <taxon>16SrI (Aster yellows group)</taxon>
    </lineage>
</organism>
<keyword evidence="6" id="KW-0449">Lipoprotein</keyword>
<evidence type="ECO:0000313" key="8">
    <source>
        <dbReference type="Proteomes" id="UP000289726"/>
    </source>
</evidence>
<dbReference type="GO" id="GO:0016020">
    <property type="term" value="C:membrane"/>
    <property type="evidence" value="ECO:0007669"/>
    <property type="project" value="UniProtKB-SubCell"/>
</dbReference>
<dbReference type="Pfam" id="PF03180">
    <property type="entry name" value="Lipoprotein_9"/>
    <property type="match status" value="1"/>
</dbReference>
<dbReference type="EMBL" id="CP035949">
    <property type="protein sequence ID" value="QBF24027.1"/>
    <property type="molecule type" value="Genomic_DNA"/>
</dbReference>
<reference evidence="7 8" key="1">
    <citation type="submission" date="2019-02" db="EMBL/GenBank/DDBJ databases">
        <title>Draft Genome Sequence of Maize Bushy Stunt-like Phytoplasma group 16SrI-B (Aster yellows) in South Africa.</title>
        <authorList>
            <person name="Coetzee B."/>
            <person name="Douglas-Smit N."/>
            <person name="Maree H.J."/>
            <person name="Burger J.T."/>
            <person name="Kruger K."/>
            <person name="Pietersen G."/>
        </authorList>
    </citation>
    <scope>NUCLEOTIDE SEQUENCE [LARGE SCALE GENOMIC DNA]</scope>
    <source>
        <strain evidence="7 8">De Villa</strain>
    </source>
</reference>
<dbReference type="Gene3D" id="3.40.190.10">
    <property type="entry name" value="Periplasmic binding protein-like II"/>
    <property type="match status" value="2"/>
</dbReference>
<evidence type="ECO:0000256" key="2">
    <source>
        <dbReference type="ARBA" id="ARBA00008973"/>
    </source>
</evidence>
<protein>
    <submittedName>
        <fullName evidence="7">ABC transporter substrate-binding protein</fullName>
    </submittedName>
</protein>
<name>A0A4P6MAK1_9MOLU</name>
<proteinExistence type="inferred from homology"/>
<dbReference type="SUPFAM" id="SSF53850">
    <property type="entry name" value="Periplasmic binding protein-like II"/>
    <property type="match status" value="1"/>
</dbReference>
<accession>A0A4P6MAK1</accession>
<comment type="subcellular location">
    <subcellularLocation>
        <location evidence="1">Membrane</location>
        <topology evidence="1">Lipid-anchor</topology>
    </subcellularLocation>
</comment>
<sequence>MFKLSSLSSKTKKNLLFALLTISLLCNLLLGYFLWDAKKSLAHTPSNQKNHKLTVATALPTIKYFLEEYAKDRLKEYNIDLDVQYISSGFKQTNELLLNKKVDAKLDAHVHDLNIFNKENPNIPDQDKLTFSQVVYLAKFGLFAKPNTFNNLEGIQKNNHPNNLKILMPQDNFQRSLALRVLQELKIIEEINPKRTLSTEEQFNLKTTDFKSTNLYPDIEYTTESNLMTITSRFLAPNDFDLCLNYPTLMGLGINNFISLGIMQKPTNLDDIIYSYTISLVTTNNNKNNWKIKILQDILKEEEAIEYMEKSQFATNFYMIPRQEVKQISKNIKDKYLGKTGAAPASN</sequence>
<dbReference type="RefSeq" id="WP_130427888.1">
    <property type="nucleotide sequence ID" value="NZ_CP035949.1"/>
</dbReference>
<evidence type="ECO:0000256" key="5">
    <source>
        <dbReference type="ARBA" id="ARBA00023139"/>
    </source>
</evidence>
<dbReference type="Proteomes" id="UP000289726">
    <property type="component" value="Chromosome"/>
</dbReference>
<evidence type="ECO:0000256" key="4">
    <source>
        <dbReference type="ARBA" id="ARBA00023136"/>
    </source>
</evidence>
<dbReference type="InterPro" id="IPR004872">
    <property type="entry name" value="Lipoprotein_NlpA"/>
</dbReference>
<comment type="similarity">
    <text evidence="2">Belongs to the NlpA lipoprotein family.</text>
</comment>
<gene>
    <name evidence="7" type="ORF">EXT02_02450</name>
</gene>
<keyword evidence="5" id="KW-0564">Palmitate</keyword>
<dbReference type="AlphaFoldDB" id="A0A4P6MAK1"/>
<evidence type="ECO:0000313" key="7">
    <source>
        <dbReference type="EMBL" id="QBF24027.1"/>
    </source>
</evidence>